<proteinExistence type="inferred from homology"/>
<dbReference type="EMBL" id="JBEFLD010000012">
    <property type="protein sequence ID" value="MEQ6292556.1"/>
    <property type="molecule type" value="Genomic_DNA"/>
</dbReference>
<dbReference type="PANTHER" id="PTHR33446">
    <property type="entry name" value="PROTEIN TONB-RELATED"/>
    <property type="match status" value="1"/>
</dbReference>
<keyword evidence="3" id="KW-0813">Transport</keyword>
<dbReference type="InterPro" id="IPR006260">
    <property type="entry name" value="TonB/TolA_C"/>
</dbReference>
<evidence type="ECO:0000256" key="6">
    <source>
        <dbReference type="ARBA" id="ARBA00022692"/>
    </source>
</evidence>
<comment type="caution">
    <text evidence="12">The sequence shown here is derived from an EMBL/GenBank/DDBJ whole genome shotgun (WGS) entry which is preliminary data.</text>
</comment>
<dbReference type="PANTHER" id="PTHR33446:SF2">
    <property type="entry name" value="PROTEIN TONB"/>
    <property type="match status" value="1"/>
</dbReference>
<dbReference type="InterPro" id="IPR051045">
    <property type="entry name" value="TonB-dependent_transducer"/>
</dbReference>
<evidence type="ECO:0000256" key="5">
    <source>
        <dbReference type="ARBA" id="ARBA00022519"/>
    </source>
</evidence>
<reference evidence="12" key="1">
    <citation type="submission" date="2024-06" db="EMBL/GenBank/DDBJ databases">
        <title>Genome sequence of Vogesella sp. MAHUQ-64.</title>
        <authorList>
            <person name="Huq M.A."/>
        </authorList>
    </citation>
    <scope>NUCLEOTIDE SEQUENCE</scope>
    <source>
        <strain evidence="12">MAHUQ-64</strain>
    </source>
</reference>
<keyword evidence="7" id="KW-0653">Protein transport</keyword>
<dbReference type="Pfam" id="PF03544">
    <property type="entry name" value="TonB_C"/>
    <property type="match status" value="1"/>
</dbReference>
<feature type="compositionally biased region" description="Pro residues" evidence="10">
    <location>
        <begin position="94"/>
        <end position="105"/>
    </location>
</feature>
<feature type="region of interest" description="Disordered" evidence="10">
    <location>
        <begin position="84"/>
        <end position="116"/>
    </location>
</feature>
<evidence type="ECO:0000313" key="12">
    <source>
        <dbReference type="EMBL" id="MEQ6292556.1"/>
    </source>
</evidence>
<gene>
    <name evidence="12" type="ORF">ABNW52_18230</name>
</gene>
<dbReference type="NCBIfam" id="TIGR01352">
    <property type="entry name" value="tonB_Cterm"/>
    <property type="match status" value="1"/>
</dbReference>
<evidence type="ECO:0000256" key="9">
    <source>
        <dbReference type="ARBA" id="ARBA00023136"/>
    </source>
</evidence>
<dbReference type="InterPro" id="IPR037682">
    <property type="entry name" value="TonB_C"/>
</dbReference>
<evidence type="ECO:0000256" key="8">
    <source>
        <dbReference type="ARBA" id="ARBA00022989"/>
    </source>
</evidence>
<protein>
    <submittedName>
        <fullName evidence="12">TonB family protein</fullName>
    </submittedName>
</protein>
<dbReference type="PROSITE" id="PS52015">
    <property type="entry name" value="TONB_CTD"/>
    <property type="match status" value="1"/>
</dbReference>
<evidence type="ECO:0000256" key="4">
    <source>
        <dbReference type="ARBA" id="ARBA00022475"/>
    </source>
</evidence>
<keyword evidence="4" id="KW-1003">Cell membrane</keyword>
<accession>A0ABV1M909</accession>
<evidence type="ECO:0000259" key="11">
    <source>
        <dbReference type="PROSITE" id="PS52015"/>
    </source>
</evidence>
<evidence type="ECO:0000256" key="10">
    <source>
        <dbReference type="SAM" id="MobiDB-lite"/>
    </source>
</evidence>
<keyword evidence="8" id="KW-1133">Transmembrane helix</keyword>
<keyword evidence="9" id="KW-0472">Membrane</keyword>
<name>A0ABV1M909_9NEIS</name>
<dbReference type="RefSeq" id="WP_349591026.1">
    <property type="nucleotide sequence ID" value="NZ_JBEFLD010000012.1"/>
</dbReference>
<comment type="subcellular location">
    <subcellularLocation>
        <location evidence="1">Cell inner membrane</location>
        <topology evidence="1">Single-pass membrane protein</topology>
        <orientation evidence="1">Periplasmic side</orientation>
    </subcellularLocation>
</comment>
<dbReference type="Gene3D" id="3.30.1150.10">
    <property type="match status" value="1"/>
</dbReference>
<evidence type="ECO:0000256" key="2">
    <source>
        <dbReference type="ARBA" id="ARBA00006555"/>
    </source>
</evidence>
<feature type="compositionally biased region" description="Low complexity" evidence="10">
    <location>
        <begin position="106"/>
        <end position="116"/>
    </location>
</feature>
<evidence type="ECO:0000313" key="13">
    <source>
        <dbReference type="Proteomes" id="UP001433638"/>
    </source>
</evidence>
<feature type="domain" description="TonB C-terminal" evidence="11">
    <location>
        <begin position="135"/>
        <end position="230"/>
    </location>
</feature>
<dbReference type="Proteomes" id="UP001433638">
    <property type="component" value="Unassembled WGS sequence"/>
</dbReference>
<evidence type="ECO:0000256" key="1">
    <source>
        <dbReference type="ARBA" id="ARBA00004383"/>
    </source>
</evidence>
<evidence type="ECO:0000256" key="3">
    <source>
        <dbReference type="ARBA" id="ARBA00022448"/>
    </source>
</evidence>
<comment type="similarity">
    <text evidence="2">Belongs to the TonB family.</text>
</comment>
<evidence type="ECO:0000256" key="7">
    <source>
        <dbReference type="ARBA" id="ARBA00022927"/>
    </source>
</evidence>
<keyword evidence="13" id="KW-1185">Reference proteome</keyword>
<organism evidence="12 13">
    <name type="scientific">Vogesella oryzagri</name>
    <dbReference type="NCBI Taxonomy" id="3160864"/>
    <lineage>
        <taxon>Bacteria</taxon>
        <taxon>Pseudomonadati</taxon>
        <taxon>Pseudomonadota</taxon>
        <taxon>Betaproteobacteria</taxon>
        <taxon>Neisseriales</taxon>
        <taxon>Chromobacteriaceae</taxon>
        <taxon>Vogesella</taxon>
    </lineage>
</organism>
<dbReference type="SUPFAM" id="SSF74653">
    <property type="entry name" value="TolA/TonB C-terminal domain"/>
    <property type="match status" value="1"/>
</dbReference>
<sequence length="230" mass="24086">MEHRAFHYGALTVIGAAHLGLLMLASNHTTPVTPPQLLPIEMVSINEAPQPTAAAAPQRVTPVVPKQLTPQPAAVKPIVTPSVPRQVTSNAPSVPAPSQPAPAPSSPSTAATETTNHAANVEQAAVPEKVAVTPPSYEKGSYLNNPKPEYPPLSLELGEEGTVYLRIAVNSKGRATAVSVARSSGFPRLDSSARRAAAGWSYSPAMRGDEPIDDTFTAPIKFVLPNKTKA</sequence>
<keyword evidence="6" id="KW-0812">Transmembrane</keyword>
<keyword evidence="5" id="KW-0997">Cell inner membrane</keyword>